<evidence type="ECO:0000259" key="3">
    <source>
        <dbReference type="Pfam" id="PF24964"/>
    </source>
</evidence>
<dbReference type="InterPro" id="IPR002492">
    <property type="entry name" value="Transposase_Tc1-like"/>
</dbReference>
<feature type="domain" description="Transposase Tc1-like" evidence="2">
    <location>
        <begin position="111"/>
        <end position="147"/>
    </location>
</feature>
<protein>
    <recommendedName>
        <fullName evidence="6">Transposase</fullName>
    </recommendedName>
</protein>
<dbReference type="GO" id="GO:0003677">
    <property type="term" value="F:DNA binding"/>
    <property type="evidence" value="ECO:0007669"/>
    <property type="project" value="InterPro"/>
</dbReference>
<dbReference type="GO" id="GO:0006313">
    <property type="term" value="P:DNA transposition"/>
    <property type="evidence" value="ECO:0007669"/>
    <property type="project" value="InterPro"/>
</dbReference>
<dbReference type="Pfam" id="PF01498">
    <property type="entry name" value="HTH_Tnp_Tc3_2"/>
    <property type="match status" value="1"/>
</dbReference>
<evidence type="ECO:0008006" key="6">
    <source>
        <dbReference type="Google" id="ProtNLM"/>
    </source>
</evidence>
<evidence type="ECO:0000259" key="2">
    <source>
        <dbReference type="Pfam" id="PF01498"/>
    </source>
</evidence>
<dbReference type="InterPro" id="IPR056671">
    <property type="entry name" value="DUF7769"/>
</dbReference>
<keyword evidence="5" id="KW-1185">Reference proteome</keyword>
<organism evidence="4 5">
    <name type="scientific">Heracleum sosnowskyi</name>
    <dbReference type="NCBI Taxonomy" id="360622"/>
    <lineage>
        <taxon>Eukaryota</taxon>
        <taxon>Viridiplantae</taxon>
        <taxon>Streptophyta</taxon>
        <taxon>Embryophyta</taxon>
        <taxon>Tracheophyta</taxon>
        <taxon>Spermatophyta</taxon>
        <taxon>Magnoliopsida</taxon>
        <taxon>eudicotyledons</taxon>
        <taxon>Gunneridae</taxon>
        <taxon>Pentapetalae</taxon>
        <taxon>asterids</taxon>
        <taxon>campanulids</taxon>
        <taxon>Apiales</taxon>
        <taxon>Apiaceae</taxon>
        <taxon>Apioideae</taxon>
        <taxon>apioid superclade</taxon>
        <taxon>Tordylieae</taxon>
        <taxon>Tordyliinae</taxon>
        <taxon>Heracleum</taxon>
    </lineage>
</organism>
<dbReference type="EMBL" id="JAUIZM010000006">
    <property type="protein sequence ID" value="KAK1378284.1"/>
    <property type="molecule type" value="Genomic_DNA"/>
</dbReference>
<dbReference type="PANTHER" id="PTHR33889">
    <property type="entry name" value="OS04G0681850 PROTEIN"/>
    <property type="match status" value="1"/>
</dbReference>
<dbReference type="GO" id="GO:0015074">
    <property type="term" value="P:DNA integration"/>
    <property type="evidence" value="ECO:0007669"/>
    <property type="project" value="InterPro"/>
</dbReference>
<feature type="domain" description="DUF7769" evidence="3">
    <location>
        <begin position="38"/>
        <end position="89"/>
    </location>
</feature>
<comment type="caution">
    <text evidence="4">The sequence shown here is derived from an EMBL/GenBank/DDBJ whole genome shotgun (WGS) entry which is preliminary data.</text>
</comment>
<dbReference type="PANTHER" id="PTHR33889:SF7">
    <property type="entry name" value="OS04G0681850 PROTEIN"/>
    <property type="match status" value="1"/>
</dbReference>
<sequence length="205" mass="23267">MSEGSFFNEEENSLNSEGDDSSHRDDTTSAKRSGKHMSYNKKRIIFQFLLEKSKDLKLRRGSILLDSTNFSVPTRTISRIWSVGKKKSAVEQISQPVTPEMREETAMNEPKSTIHRRIRDGDLHPHTSSVKPLLTEENKKARLRFCLSMILRSDTLNVPMFSSGNNNYKQPHFIEDQCPRGGPLPLQLNCDEALVNSTIVMLSEG</sequence>
<dbReference type="Pfam" id="PF24964">
    <property type="entry name" value="DUF7769"/>
    <property type="match status" value="1"/>
</dbReference>
<feature type="region of interest" description="Disordered" evidence="1">
    <location>
        <begin position="1"/>
        <end position="36"/>
    </location>
</feature>
<feature type="compositionally biased region" description="Basic and acidic residues" evidence="1">
    <location>
        <begin position="20"/>
        <end position="29"/>
    </location>
</feature>
<reference evidence="4" key="1">
    <citation type="submission" date="2023-02" db="EMBL/GenBank/DDBJ databases">
        <title>Genome of toxic invasive species Heracleum sosnowskyi carries increased number of genes despite the absence of recent whole-genome duplications.</title>
        <authorList>
            <person name="Schelkunov M."/>
            <person name="Shtratnikova V."/>
            <person name="Makarenko M."/>
            <person name="Klepikova A."/>
            <person name="Omelchenko D."/>
            <person name="Novikova G."/>
            <person name="Obukhova E."/>
            <person name="Bogdanov V."/>
            <person name="Penin A."/>
            <person name="Logacheva M."/>
        </authorList>
    </citation>
    <scope>NUCLEOTIDE SEQUENCE</scope>
    <source>
        <strain evidence="4">Hsosn_3</strain>
        <tissue evidence="4">Leaf</tissue>
    </source>
</reference>
<dbReference type="AlphaFoldDB" id="A0AAD8I4J4"/>
<evidence type="ECO:0000313" key="5">
    <source>
        <dbReference type="Proteomes" id="UP001237642"/>
    </source>
</evidence>
<evidence type="ECO:0000313" key="4">
    <source>
        <dbReference type="EMBL" id="KAK1378284.1"/>
    </source>
</evidence>
<name>A0AAD8I4J4_9APIA</name>
<proteinExistence type="predicted"/>
<evidence type="ECO:0000256" key="1">
    <source>
        <dbReference type="SAM" id="MobiDB-lite"/>
    </source>
</evidence>
<reference evidence="4" key="2">
    <citation type="submission" date="2023-05" db="EMBL/GenBank/DDBJ databases">
        <authorList>
            <person name="Schelkunov M.I."/>
        </authorList>
    </citation>
    <scope>NUCLEOTIDE SEQUENCE</scope>
    <source>
        <strain evidence="4">Hsosn_3</strain>
        <tissue evidence="4">Leaf</tissue>
    </source>
</reference>
<dbReference type="Proteomes" id="UP001237642">
    <property type="component" value="Unassembled WGS sequence"/>
</dbReference>
<gene>
    <name evidence="4" type="ORF">POM88_025028</name>
</gene>
<accession>A0AAD8I4J4</accession>